<protein>
    <recommendedName>
        <fullName evidence="7">Ubiquitin-like protease family profile domain-containing protein</fullName>
    </recommendedName>
</protein>
<evidence type="ECO:0000256" key="5">
    <source>
        <dbReference type="ARBA" id="ARBA00022801"/>
    </source>
</evidence>
<dbReference type="InterPro" id="IPR038765">
    <property type="entry name" value="Papain-like_cys_pep_sf"/>
</dbReference>
<evidence type="ECO:0000256" key="6">
    <source>
        <dbReference type="SAM" id="MobiDB-lite"/>
    </source>
</evidence>
<feature type="compositionally biased region" description="Basic and acidic residues" evidence="6">
    <location>
        <begin position="10"/>
        <end position="20"/>
    </location>
</feature>
<accession>A0A5C3FH02</accession>
<dbReference type="GO" id="GO:0005634">
    <property type="term" value="C:nucleus"/>
    <property type="evidence" value="ECO:0007669"/>
    <property type="project" value="TreeGrafter"/>
</dbReference>
<feature type="compositionally biased region" description="Polar residues" evidence="6">
    <location>
        <begin position="1273"/>
        <end position="1282"/>
    </location>
</feature>
<name>A0A5C3FH02_PSEA2</name>
<feature type="region of interest" description="Disordered" evidence="6">
    <location>
        <begin position="1072"/>
        <end position="1161"/>
    </location>
</feature>
<comment type="caution">
    <text evidence="8">The sequence shown here is derived from an EMBL/GenBank/DDBJ whole genome shotgun (WGS) entry which is preliminary data.</text>
</comment>
<comment type="similarity">
    <text evidence="1">Belongs to the peptidase C48 family.</text>
</comment>
<feature type="compositionally biased region" description="Low complexity" evidence="6">
    <location>
        <begin position="1148"/>
        <end position="1161"/>
    </location>
</feature>
<feature type="compositionally biased region" description="Basic and acidic residues" evidence="6">
    <location>
        <begin position="1286"/>
        <end position="1299"/>
    </location>
</feature>
<feature type="region of interest" description="Disordered" evidence="6">
    <location>
        <begin position="493"/>
        <end position="585"/>
    </location>
</feature>
<dbReference type="Pfam" id="PF02902">
    <property type="entry name" value="Peptidase_C48"/>
    <property type="match status" value="2"/>
</dbReference>
<dbReference type="PROSITE" id="PS50600">
    <property type="entry name" value="ULP_PROTEASE"/>
    <property type="match status" value="1"/>
</dbReference>
<dbReference type="PANTHER" id="PTHR46896:SF3">
    <property type="entry name" value="FI06413P-RELATED"/>
    <property type="match status" value="1"/>
</dbReference>
<feature type="compositionally biased region" description="Acidic residues" evidence="6">
    <location>
        <begin position="170"/>
        <end position="179"/>
    </location>
</feature>
<keyword evidence="9" id="KW-1185">Reference proteome</keyword>
<organism evidence="8 9">
    <name type="scientific">Pseudozyma antarctica</name>
    <name type="common">Yeast</name>
    <name type="synonym">Candida antarctica</name>
    <dbReference type="NCBI Taxonomy" id="84753"/>
    <lineage>
        <taxon>Eukaryota</taxon>
        <taxon>Fungi</taxon>
        <taxon>Dikarya</taxon>
        <taxon>Basidiomycota</taxon>
        <taxon>Ustilaginomycotina</taxon>
        <taxon>Ustilaginomycetes</taxon>
        <taxon>Ustilaginales</taxon>
        <taxon>Ustilaginaceae</taxon>
        <taxon>Moesziomyces</taxon>
    </lineage>
</organism>
<evidence type="ECO:0000259" key="7">
    <source>
        <dbReference type="PROSITE" id="PS50600"/>
    </source>
</evidence>
<feature type="compositionally biased region" description="Basic and acidic residues" evidence="6">
    <location>
        <begin position="326"/>
        <end position="343"/>
    </location>
</feature>
<proteinExistence type="inferred from homology"/>
<dbReference type="InterPro" id="IPR003653">
    <property type="entry name" value="Peptidase_C48_C"/>
</dbReference>
<feature type="region of interest" description="Disordered" evidence="6">
    <location>
        <begin position="1"/>
        <end position="346"/>
    </location>
</feature>
<keyword evidence="5" id="KW-0378">Hydrolase</keyword>
<feature type="domain" description="Ubiquitin-like protease family profile" evidence="7">
    <location>
        <begin position="624"/>
        <end position="994"/>
    </location>
</feature>
<evidence type="ECO:0000256" key="3">
    <source>
        <dbReference type="ARBA" id="ARBA00022670"/>
    </source>
</evidence>
<feature type="region of interest" description="Disordered" evidence="6">
    <location>
        <begin position="758"/>
        <end position="835"/>
    </location>
</feature>
<gene>
    <name evidence="8" type="ORF">PSANT_00474</name>
</gene>
<feature type="region of interest" description="Disordered" evidence="6">
    <location>
        <begin position="890"/>
        <end position="957"/>
    </location>
</feature>
<dbReference type="OrthoDB" id="442460at2759"/>
<keyword evidence="3" id="KW-0645">Protease</keyword>
<dbReference type="GO" id="GO:0070139">
    <property type="term" value="F:SUMO-specific endopeptidase activity"/>
    <property type="evidence" value="ECO:0007669"/>
    <property type="project" value="TreeGrafter"/>
</dbReference>
<feature type="compositionally biased region" description="Basic residues" evidence="6">
    <location>
        <begin position="890"/>
        <end position="902"/>
    </location>
</feature>
<dbReference type="Proteomes" id="UP000325008">
    <property type="component" value="Unassembled WGS sequence"/>
</dbReference>
<feature type="compositionally biased region" description="Low complexity" evidence="6">
    <location>
        <begin position="1242"/>
        <end position="1252"/>
    </location>
</feature>
<dbReference type="EMBL" id="OOIQ01000001">
    <property type="protein sequence ID" value="SPO42791.1"/>
    <property type="molecule type" value="Genomic_DNA"/>
</dbReference>
<sequence length="1330" mass="145693">MVTDRVGTSRLERRALEDVHGVGGSASSQSRDTHARQKVPTKINIPQHGSTKRDDDDDYIPSRSGSGSSKRARPAKKPTFPTHNYSYHDNLDSDGTETAIRTGSVADRRQQAQSSRSPRSHHLHSPNDNRAALHKNPSHTYRGKAKARDLAPARRSATRSKKHADNDPVVIDDSDDDEPVLTSPRHVPLADDTYIAPALQTKDRKRNGATTISPAAPNKFYFRNDQRPDGPIPLETSDEPRRSIHSSSHSMPIAQPGSSNPRPAGTIASRMKPKNPSPEASSQSSHRLSNGSAAHAPASSRQHASSGERAFASDTSPASKRRRTDKLRNLADSSHDDPSRSGPHEVSLNTIVVSDIWKSEDGEHPTARFLNYNFHLVPAPGSSLSIQYTDVVRVEASNDDDVLEHGILSITLRKGSDSVRRLLKFFPAFDPQASQEASDIHLIAEGERANVEALKAAAILMRRAIGDECKFNYLRQQNSITKIRAVTDVKAKPWPKPTSLSPVEASIQAKQQKTTRTAIRPGEGRRPDVDTTNASSYGGHLSPPQPRKKTFDIQAESPKSKARATFDVDMRDASSPSPDPELPISMRKGKRATYAKTRVQTRSASHAASHEPMLQYPYEGIGAVTLLRSDYDRLYDGQLLNDTVIEFGLKVLFEHICARNPELANSMYMFNTFFFNKLLTEGTVETAYRKLRKWTSKVDLFSKKYIVVPINENYHWYLALIVNPGHMLTVHGTNGDRDHEIGSDEEKEQVASALNTFPKASTRLSPDGEWTQLDVPAKPRQDEEAPLSEFEVSTPPLPSLVIPTPNRDARVDTVPSPMDLDADSRASTPSKGASPSVDLSQTFLIIFDSLEGEHKNVDKKLYEYLWREALDKKRISPALFQKLAEEHAARAKRSAARNRRPLTRAQQQAHQEAGMERAAVDVDAASPSADTTESPTRKIQVLDTRQPAEAEADRPTDEELAKCLPKLQYILADVPIQPNFCDCGIYMLHYFDRFFREPERLLTMMLENRGPRTLTGKVSASTRNKQKREQKHIIEAEWQAGEVSGKRQYWRNKADELSELWKEHELQKQQLADAVKQDGTADDEDMDVEASTPPPHKDPELGAQTDAVGEATASAPQAERGVTDAEVSQEPAGEATAAQDGARPNGETALGGTALGNTTLGLGLSQAGLGLEESLEQVLSGRDSNEIDQILQAATEGAKGDVALETASNEPADAVPPSGAAVKSPPLLYEPFRPSSDEPEASPEAAGAAESAQISPQQSTPVRFGMGFMDSLPTAQSWQDVSPSLERTHHAIDRTSRDTDDTDAGSSASTPIGEVGPPSISSSVAVVDQI</sequence>
<feature type="compositionally biased region" description="Low complexity" evidence="6">
    <location>
        <begin position="921"/>
        <end position="930"/>
    </location>
</feature>
<dbReference type="RefSeq" id="XP_014659553.1">
    <property type="nucleotide sequence ID" value="XM_014804067.1"/>
</dbReference>
<dbReference type="InterPro" id="IPR051947">
    <property type="entry name" value="Sentrin-specific_protease"/>
</dbReference>
<dbReference type="SUPFAM" id="SSF54001">
    <property type="entry name" value="Cysteine proteinases"/>
    <property type="match status" value="1"/>
</dbReference>
<reference evidence="8" key="1">
    <citation type="submission" date="2018-03" db="EMBL/GenBank/DDBJ databases">
        <authorList>
            <person name="Guldener U."/>
        </authorList>
    </citation>
    <scope>NUCLEOTIDE SEQUENCE [LARGE SCALE GENOMIC DNA]</scope>
    <source>
        <strain evidence="8">ATCC34888</strain>
    </source>
</reference>
<feature type="compositionally biased region" description="Polar residues" evidence="6">
    <location>
        <begin position="825"/>
        <end position="835"/>
    </location>
</feature>
<feature type="compositionally biased region" description="Polar residues" evidence="6">
    <location>
        <begin position="508"/>
        <end position="517"/>
    </location>
</feature>
<feature type="compositionally biased region" description="Polar residues" evidence="6">
    <location>
        <begin position="278"/>
        <end position="292"/>
    </location>
</feature>
<feature type="region of interest" description="Disordered" evidence="6">
    <location>
        <begin position="1201"/>
        <end position="1330"/>
    </location>
</feature>
<feature type="compositionally biased region" description="Polar residues" evidence="6">
    <location>
        <begin position="245"/>
        <end position="261"/>
    </location>
</feature>
<feature type="compositionally biased region" description="Basic and acidic residues" evidence="6">
    <location>
        <begin position="946"/>
        <end position="957"/>
    </location>
</feature>
<evidence type="ECO:0000313" key="9">
    <source>
        <dbReference type="Proteomes" id="UP000325008"/>
    </source>
</evidence>
<evidence type="ECO:0000256" key="4">
    <source>
        <dbReference type="ARBA" id="ARBA00022786"/>
    </source>
</evidence>
<evidence type="ECO:0000313" key="8">
    <source>
        <dbReference type="EMBL" id="SPO42791.1"/>
    </source>
</evidence>
<evidence type="ECO:0000256" key="2">
    <source>
        <dbReference type="ARBA" id="ARBA00022553"/>
    </source>
</evidence>
<dbReference type="GO" id="GO:0016926">
    <property type="term" value="P:protein desumoylation"/>
    <property type="evidence" value="ECO:0007669"/>
    <property type="project" value="TreeGrafter"/>
</dbReference>
<dbReference type="PANTHER" id="PTHR46896">
    <property type="entry name" value="SENTRIN-SPECIFIC PROTEASE"/>
    <property type="match status" value="1"/>
</dbReference>
<dbReference type="Gene3D" id="3.30.310.130">
    <property type="entry name" value="Ubiquitin-related"/>
    <property type="match status" value="1"/>
</dbReference>
<dbReference type="GO" id="GO:0005737">
    <property type="term" value="C:cytoplasm"/>
    <property type="evidence" value="ECO:0007669"/>
    <property type="project" value="TreeGrafter"/>
</dbReference>
<dbReference type="Gene3D" id="1.10.418.20">
    <property type="match status" value="2"/>
</dbReference>
<keyword evidence="2" id="KW-0597">Phosphoprotein</keyword>
<dbReference type="GO" id="GO:0006508">
    <property type="term" value="P:proteolysis"/>
    <property type="evidence" value="ECO:0007669"/>
    <property type="project" value="UniProtKB-KW"/>
</dbReference>
<feature type="compositionally biased region" description="Basic residues" evidence="6">
    <location>
        <begin position="132"/>
        <end position="145"/>
    </location>
</feature>
<keyword evidence="4" id="KW-0833">Ubl conjugation pathway</keyword>
<evidence type="ECO:0000256" key="1">
    <source>
        <dbReference type="ARBA" id="ARBA00005234"/>
    </source>
</evidence>